<reference evidence="3 4" key="1">
    <citation type="submission" date="2024-02" db="EMBL/GenBank/DDBJ databases">
        <title>Chromosome-level genome assembly of the Eurasian Minnow (Phoxinus phoxinus).</title>
        <authorList>
            <person name="Oriowo T.O."/>
            <person name="Martin S."/>
            <person name="Stange M."/>
            <person name="Chrysostomakis Y."/>
            <person name="Brown T."/>
            <person name="Winkler S."/>
            <person name="Kukowka S."/>
            <person name="Myers E.W."/>
            <person name="Bohne A."/>
        </authorList>
    </citation>
    <scope>NUCLEOTIDE SEQUENCE [LARGE SCALE GENOMIC DNA]</scope>
    <source>
        <strain evidence="3">ZFMK-TIS-60720</strain>
        <tissue evidence="3">Whole Organism</tissue>
    </source>
</reference>
<accession>A0AAN9CLU9</accession>
<feature type="region of interest" description="Disordered" evidence="1">
    <location>
        <begin position="133"/>
        <end position="216"/>
    </location>
</feature>
<proteinExistence type="predicted"/>
<dbReference type="AlphaFoldDB" id="A0AAN9CLU9"/>
<evidence type="ECO:0000259" key="2">
    <source>
        <dbReference type="Pfam" id="PF13837"/>
    </source>
</evidence>
<sequence>MSSNRRSSHFWTEEETDFLLQSLKEMHIDRYRDGRKHRNSLIFRKVCARHKDAGFRRSCDQVKHRWKTLKSIYYKAKKQNTSSSNNAFKHFDTMEEIFGHRPLAVVTNQTGVGIDLKHGSPLSDSKCFTFEDGECGGGDDDDDEGDDDNGVDDMEGGIQEVQSVKTENEPLVLTQASQESSTSTESSTPTQPFTSTDSMTSSQPGSSQQPPAQGMFRRRRTCCTALHTQYQDFLERMQQTQNMWLERQWEQNHAREERLIARVLAEHTRSMEALVNQLFAGLRSLLPQSQSQSHPNLLSNPQTDTLNTHHTTAMTSLPEEDSKDHMSETLKQPSE</sequence>
<dbReference type="Pfam" id="PF13837">
    <property type="entry name" value="Myb_DNA-bind_4"/>
    <property type="match status" value="1"/>
</dbReference>
<feature type="compositionally biased region" description="Low complexity" evidence="1">
    <location>
        <begin position="174"/>
        <end position="214"/>
    </location>
</feature>
<protein>
    <recommendedName>
        <fullName evidence="2">Myb/SANT-like DNA-binding domain-containing protein</fullName>
    </recommendedName>
</protein>
<organism evidence="3 4">
    <name type="scientific">Phoxinus phoxinus</name>
    <name type="common">Eurasian minnow</name>
    <dbReference type="NCBI Taxonomy" id="58324"/>
    <lineage>
        <taxon>Eukaryota</taxon>
        <taxon>Metazoa</taxon>
        <taxon>Chordata</taxon>
        <taxon>Craniata</taxon>
        <taxon>Vertebrata</taxon>
        <taxon>Euteleostomi</taxon>
        <taxon>Actinopterygii</taxon>
        <taxon>Neopterygii</taxon>
        <taxon>Teleostei</taxon>
        <taxon>Ostariophysi</taxon>
        <taxon>Cypriniformes</taxon>
        <taxon>Leuciscidae</taxon>
        <taxon>Phoxininae</taxon>
        <taxon>Phoxinus</taxon>
    </lineage>
</organism>
<feature type="compositionally biased region" description="Low complexity" evidence="1">
    <location>
        <begin position="289"/>
        <end position="300"/>
    </location>
</feature>
<feature type="region of interest" description="Disordered" evidence="1">
    <location>
        <begin position="289"/>
        <end position="308"/>
    </location>
</feature>
<feature type="domain" description="Myb/SANT-like DNA-binding" evidence="2">
    <location>
        <begin position="9"/>
        <end position="97"/>
    </location>
</feature>
<comment type="caution">
    <text evidence="3">The sequence shown here is derived from an EMBL/GenBank/DDBJ whole genome shotgun (WGS) entry which is preliminary data.</text>
</comment>
<dbReference type="EMBL" id="JAYKXH010000016">
    <property type="protein sequence ID" value="KAK7141689.1"/>
    <property type="molecule type" value="Genomic_DNA"/>
</dbReference>
<evidence type="ECO:0000313" key="3">
    <source>
        <dbReference type="EMBL" id="KAK7141689.1"/>
    </source>
</evidence>
<name>A0AAN9CLU9_9TELE</name>
<dbReference type="InterPro" id="IPR044822">
    <property type="entry name" value="Myb_DNA-bind_4"/>
</dbReference>
<dbReference type="Proteomes" id="UP001364617">
    <property type="component" value="Unassembled WGS sequence"/>
</dbReference>
<dbReference type="Gene3D" id="1.10.10.60">
    <property type="entry name" value="Homeodomain-like"/>
    <property type="match status" value="1"/>
</dbReference>
<feature type="compositionally biased region" description="Basic and acidic residues" evidence="1">
    <location>
        <begin position="320"/>
        <end position="335"/>
    </location>
</feature>
<feature type="compositionally biased region" description="Acidic residues" evidence="1">
    <location>
        <begin position="133"/>
        <end position="155"/>
    </location>
</feature>
<keyword evidence="4" id="KW-1185">Reference proteome</keyword>
<feature type="region of interest" description="Disordered" evidence="1">
    <location>
        <begin position="314"/>
        <end position="335"/>
    </location>
</feature>
<gene>
    <name evidence="3" type="ORF">R3I93_015738</name>
</gene>
<evidence type="ECO:0000313" key="4">
    <source>
        <dbReference type="Proteomes" id="UP001364617"/>
    </source>
</evidence>
<evidence type="ECO:0000256" key="1">
    <source>
        <dbReference type="SAM" id="MobiDB-lite"/>
    </source>
</evidence>